<comment type="caution">
    <text evidence="2">The sequence shown here is derived from an EMBL/GenBank/DDBJ whole genome shotgun (WGS) entry which is preliminary data.</text>
</comment>
<accession>A0A0W0D5W7</accession>
<dbReference type="Pfam" id="PF05141">
    <property type="entry name" value="DIT1_PvcA"/>
    <property type="match status" value="1"/>
</dbReference>
<organism evidence="2 3">
    <name type="scientific">Candida glabrata</name>
    <name type="common">Yeast</name>
    <name type="synonym">Torulopsis glabrata</name>
    <dbReference type="NCBI Taxonomy" id="5478"/>
    <lineage>
        <taxon>Eukaryota</taxon>
        <taxon>Fungi</taxon>
        <taxon>Dikarya</taxon>
        <taxon>Ascomycota</taxon>
        <taxon>Saccharomycotina</taxon>
        <taxon>Saccharomycetes</taxon>
        <taxon>Saccharomycetales</taxon>
        <taxon>Saccharomycetaceae</taxon>
        <taxon>Nakaseomyces</taxon>
    </lineage>
</organism>
<evidence type="ECO:0000256" key="1">
    <source>
        <dbReference type="SAM" id="MobiDB-lite"/>
    </source>
</evidence>
<dbReference type="InterPro" id="IPR007817">
    <property type="entry name" value="Isocyanide_synthase_DIT1"/>
</dbReference>
<dbReference type="AlphaFoldDB" id="A0A0W0D5W7"/>
<dbReference type="PANTHER" id="PTHR37285">
    <property type="entry name" value="SPORE WALL MATURATION PROTEIN DIT1"/>
    <property type="match status" value="1"/>
</dbReference>
<dbReference type="PANTHER" id="PTHR37285:SF5">
    <property type="entry name" value="SPORE WALL MATURATION PROTEIN DIT1"/>
    <property type="match status" value="1"/>
</dbReference>
<name>A0A0W0D5W7_CANGB</name>
<dbReference type="VEuPathDB" id="FungiDB:GVI51_F02365"/>
<proteinExistence type="predicted"/>
<gene>
    <name evidence="2" type="ORF">AO440_001210</name>
</gene>
<sequence length="521" mass="60301">MTLGSSIDIASTPKGDSETESNHSTFNKIIAIYTRDFYGKLYAIEIKKECTIEREWQEFYELFACLEGKPSMITNDVIEFHISKELAKRYIHELQTPIKISEYQKEGEQQIRGCVSKVEVASAFNDWFIYHVLDGCRLENNSFPPISHEIKYDEMFTSFFEQQLKNSVVDEKWYETGREYFKTRVRYFTQRYRRIECILPAFPCKSSNKNKVFSTIPDKGEELALKRLIFATQQVRSFYPPGMKVWIVSDGHVFSDCIGVDDEVVSEYTSQLHTLYKNLSAQEPDAIGFCGLKELLFEGKSAKVFKSEWVAEVEIEHHTGTNICKYSDLCRQILMCGCDTDAGLLKKQISTPGHPRLFLFRGFSKFMMEDLALLPYFQNSSRKAFKKTISKIAFNMIKRNDAYSNLVELVFPHHLRISIHAHVNSGPKFGIKVIAPEQCRTIKSLENIDEPKFEDLLHIPTPWHNCIVKIEKDYDNGNELYMIKSKIIKDVIDQGKYVGYWEPGNIEKGKGGHFILRKTKP</sequence>
<dbReference type="GO" id="GO:0042764">
    <property type="term" value="C:ascospore-type prospore"/>
    <property type="evidence" value="ECO:0007669"/>
    <property type="project" value="EnsemblFungi"/>
</dbReference>
<dbReference type="EMBL" id="LLZZ01000022">
    <property type="protein sequence ID" value="KTB12298.1"/>
    <property type="molecule type" value="Genomic_DNA"/>
</dbReference>
<dbReference type="GO" id="GO:0003824">
    <property type="term" value="F:catalytic activity"/>
    <property type="evidence" value="ECO:0007669"/>
    <property type="project" value="EnsemblFungi"/>
</dbReference>
<dbReference type="VEuPathDB" id="FungiDB:CAGL0F02651g"/>
<dbReference type="GO" id="GO:0005829">
    <property type="term" value="C:cytosol"/>
    <property type="evidence" value="ECO:0007669"/>
    <property type="project" value="EnsemblFungi"/>
</dbReference>
<dbReference type="VEuPathDB" id="FungiDB:B1J91_F02651g"/>
<dbReference type="Proteomes" id="UP000054886">
    <property type="component" value="Unassembled WGS sequence"/>
</dbReference>
<evidence type="ECO:0000313" key="2">
    <source>
        <dbReference type="EMBL" id="KTB12298.1"/>
    </source>
</evidence>
<evidence type="ECO:0000313" key="3">
    <source>
        <dbReference type="Proteomes" id="UP000054886"/>
    </source>
</evidence>
<dbReference type="VEuPathDB" id="FungiDB:GWK60_F02365"/>
<reference evidence="2 3" key="1">
    <citation type="submission" date="2015-10" db="EMBL/GenBank/DDBJ databases">
        <title>Draft genomes sequences of Candida glabrata isolates 1A, 1B, 2A, 2B, 3A and 3B.</title>
        <authorList>
            <person name="Haavelsrud O.E."/>
            <person name="Gaustad P."/>
        </authorList>
    </citation>
    <scope>NUCLEOTIDE SEQUENCE [LARGE SCALE GENOMIC DNA]</scope>
    <source>
        <strain evidence="2">910700640</strain>
    </source>
</reference>
<dbReference type="GO" id="GO:0030476">
    <property type="term" value="P:ascospore wall assembly"/>
    <property type="evidence" value="ECO:0007669"/>
    <property type="project" value="EnsemblFungi"/>
</dbReference>
<protein>
    <submittedName>
        <fullName evidence="2">Spore wall maturation protein DIT1</fullName>
    </submittedName>
</protein>
<feature type="region of interest" description="Disordered" evidence="1">
    <location>
        <begin position="1"/>
        <end position="21"/>
    </location>
</feature>